<gene>
    <name evidence="5" type="ORF">HND93_01960</name>
</gene>
<dbReference type="SUPFAM" id="SSF48008">
    <property type="entry name" value="GntR ligand-binding domain-like"/>
    <property type="match status" value="1"/>
</dbReference>
<dbReference type="Pfam" id="PF07729">
    <property type="entry name" value="FCD"/>
    <property type="match status" value="1"/>
</dbReference>
<reference evidence="5 6" key="1">
    <citation type="submission" date="2020-05" db="EMBL/GenBank/DDBJ databases">
        <title>Azospirillum oleiclasticum sp. nov, a nitrogen-fixing and heavy crude oil-emulsifying bacterium isolated from the crude oil of Yumen Oilfield.</title>
        <authorList>
            <person name="Wu D."/>
            <person name="Cai M."/>
            <person name="Zhang X."/>
        </authorList>
    </citation>
    <scope>NUCLEOTIDE SEQUENCE [LARGE SCALE GENOMIC DNA]</scope>
    <source>
        <strain evidence="5 6">ROY-1-1-2</strain>
    </source>
</reference>
<dbReference type="PROSITE" id="PS50949">
    <property type="entry name" value="HTH_GNTR"/>
    <property type="match status" value="1"/>
</dbReference>
<dbReference type="PANTHER" id="PTHR43537:SF39">
    <property type="entry name" value="HTH-TYPE TRANSCRIPTIONAL REGULATOR MCBR"/>
    <property type="match status" value="1"/>
</dbReference>
<evidence type="ECO:0000313" key="5">
    <source>
        <dbReference type="EMBL" id="NYZ18463.1"/>
    </source>
</evidence>
<name>A0ABX2T2I5_9PROT</name>
<evidence type="ECO:0000256" key="2">
    <source>
        <dbReference type="ARBA" id="ARBA00023125"/>
    </source>
</evidence>
<dbReference type="InterPro" id="IPR036390">
    <property type="entry name" value="WH_DNA-bd_sf"/>
</dbReference>
<evidence type="ECO:0000259" key="4">
    <source>
        <dbReference type="PROSITE" id="PS50949"/>
    </source>
</evidence>
<feature type="domain" description="HTH gntR-type" evidence="4">
    <location>
        <begin position="10"/>
        <end position="77"/>
    </location>
</feature>
<dbReference type="Gene3D" id="1.10.10.10">
    <property type="entry name" value="Winged helix-like DNA-binding domain superfamily/Winged helix DNA-binding domain"/>
    <property type="match status" value="1"/>
</dbReference>
<keyword evidence="3" id="KW-0804">Transcription</keyword>
<keyword evidence="2" id="KW-0238">DNA-binding</keyword>
<dbReference type="InterPro" id="IPR008920">
    <property type="entry name" value="TF_FadR/GntR_C"/>
</dbReference>
<organism evidence="5 6">
    <name type="scientific">Azospirillum oleiclasticum</name>
    <dbReference type="NCBI Taxonomy" id="2735135"/>
    <lineage>
        <taxon>Bacteria</taxon>
        <taxon>Pseudomonadati</taxon>
        <taxon>Pseudomonadota</taxon>
        <taxon>Alphaproteobacteria</taxon>
        <taxon>Rhodospirillales</taxon>
        <taxon>Azospirillaceae</taxon>
        <taxon>Azospirillum</taxon>
    </lineage>
</organism>
<dbReference type="InterPro" id="IPR000524">
    <property type="entry name" value="Tscrpt_reg_HTH_GntR"/>
</dbReference>
<evidence type="ECO:0000256" key="3">
    <source>
        <dbReference type="ARBA" id="ARBA00023163"/>
    </source>
</evidence>
<comment type="caution">
    <text evidence="5">The sequence shown here is derived from an EMBL/GenBank/DDBJ whole genome shotgun (WGS) entry which is preliminary data.</text>
</comment>
<dbReference type="Pfam" id="PF00392">
    <property type="entry name" value="GntR"/>
    <property type="match status" value="1"/>
</dbReference>
<keyword evidence="1" id="KW-0805">Transcription regulation</keyword>
<dbReference type="SMART" id="SM00345">
    <property type="entry name" value="HTH_GNTR"/>
    <property type="match status" value="1"/>
</dbReference>
<accession>A0ABX2T2I5</accession>
<dbReference type="InterPro" id="IPR036388">
    <property type="entry name" value="WH-like_DNA-bd_sf"/>
</dbReference>
<sequence>MQQLGQVGHENLSAQVYRRLRTALLDGQLEPGERLRIAELAKSLGTSITPVREAIFRLVSEQALEIKASTAVYVPIMDAAQIDEILTMRILLEGAAAERAATRISPAGIEELARIQEEFIASYTEDPYRTSLKNREFHFALMRAAEMPLLQATVESFWVKMGGIIRIFLTRVPKVDLSRHGHGHFDVLDGLRRRDGQATREAIQRDLAGARIMVDLVREWEAERAGRTAARA</sequence>
<dbReference type="Gene3D" id="1.20.120.530">
    <property type="entry name" value="GntR ligand-binding domain-like"/>
    <property type="match status" value="1"/>
</dbReference>
<protein>
    <submittedName>
        <fullName evidence="5">GntR family transcriptional regulator</fullName>
    </submittedName>
</protein>
<dbReference type="InterPro" id="IPR011711">
    <property type="entry name" value="GntR_C"/>
</dbReference>
<evidence type="ECO:0000313" key="6">
    <source>
        <dbReference type="Proteomes" id="UP000584642"/>
    </source>
</evidence>
<dbReference type="SMART" id="SM00895">
    <property type="entry name" value="FCD"/>
    <property type="match status" value="1"/>
</dbReference>
<dbReference type="EMBL" id="JABFDB010000001">
    <property type="protein sequence ID" value="NYZ18463.1"/>
    <property type="molecule type" value="Genomic_DNA"/>
</dbReference>
<keyword evidence="6" id="KW-1185">Reference proteome</keyword>
<dbReference type="Proteomes" id="UP000584642">
    <property type="component" value="Unassembled WGS sequence"/>
</dbReference>
<dbReference type="PANTHER" id="PTHR43537">
    <property type="entry name" value="TRANSCRIPTIONAL REGULATOR, GNTR FAMILY"/>
    <property type="match status" value="1"/>
</dbReference>
<proteinExistence type="predicted"/>
<dbReference type="SUPFAM" id="SSF46785">
    <property type="entry name" value="Winged helix' DNA-binding domain"/>
    <property type="match status" value="1"/>
</dbReference>
<dbReference type="RefSeq" id="WP_180280205.1">
    <property type="nucleotide sequence ID" value="NZ_JABFDB010000001.1"/>
</dbReference>
<evidence type="ECO:0000256" key="1">
    <source>
        <dbReference type="ARBA" id="ARBA00023015"/>
    </source>
</evidence>